<dbReference type="RefSeq" id="WP_345721654.1">
    <property type="nucleotide sequence ID" value="NZ_BAABRU010000005.1"/>
</dbReference>
<protein>
    <recommendedName>
        <fullName evidence="3">CRISPR-associated protein</fullName>
    </recommendedName>
</protein>
<sequence length="453" mass="51313">MTRLLICNIGNRDILLPMELLPAELHKASHRDKINYIRTNKTNIGSSLQITMIKKVIDHLEADSIDWILLFGTQQANPNYQPTDTFEAAELMRELLIERWNFRPERVLVHAVPVNPTRQNELIRFYEAQLTQYDTQIQPSQVFLEVTGGTPAMSNALQLAGTEMFQARAIALYVTPDSMLPERLSIGRRILGGPLRKLIQANLATFQYHAALESWHLYRPYFTDLQSESSAKIIEGMLAHAAARVNLDVPRAILAIRDLVGLADGLYDVMIHELYNALTPLSHENALAEVLALAEIRLQSNNYADFLTQLVRYVENSLRLVCLNLNVPFINWQGKADPHGAKVDAGWLRQQRIEKINVGQSGLQRLLSMYAPNDSQVQLVLKFAKACQPLIELRNEVTHSLGGVSQTQIEQAFGDSASGILSYIQHNYQQLTQRSLNHNPYHAINQWINQLLQ</sequence>
<dbReference type="EMBL" id="BAABRU010000005">
    <property type="protein sequence ID" value="GAA5528049.1"/>
    <property type="molecule type" value="Genomic_DNA"/>
</dbReference>
<comment type="caution">
    <text evidence="1">The sequence shown here is derived from an EMBL/GenBank/DDBJ whole genome shotgun (WGS) entry which is preliminary data.</text>
</comment>
<gene>
    <name evidence="1" type="ORF">Hgul01_01845</name>
</gene>
<evidence type="ECO:0000313" key="2">
    <source>
        <dbReference type="Proteomes" id="UP001428290"/>
    </source>
</evidence>
<organism evidence="1 2">
    <name type="scientific">Herpetosiphon gulosus</name>
    <dbReference type="NCBI Taxonomy" id="1973496"/>
    <lineage>
        <taxon>Bacteria</taxon>
        <taxon>Bacillati</taxon>
        <taxon>Chloroflexota</taxon>
        <taxon>Chloroflexia</taxon>
        <taxon>Herpetosiphonales</taxon>
        <taxon>Herpetosiphonaceae</taxon>
        <taxon>Herpetosiphon</taxon>
    </lineage>
</organism>
<accession>A0ABP9WYB4</accession>
<keyword evidence="2" id="KW-1185">Reference proteome</keyword>
<reference evidence="1 2" key="1">
    <citation type="submission" date="2024-02" db="EMBL/GenBank/DDBJ databases">
        <title>Herpetosiphon gulosus NBRC 112829.</title>
        <authorList>
            <person name="Ichikawa N."/>
            <person name="Katano-Makiyama Y."/>
            <person name="Hidaka K."/>
        </authorList>
    </citation>
    <scope>NUCLEOTIDE SEQUENCE [LARGE SCALE GENOMIC DNA]</scope>
    <source>
        <strain evidence="1 2">NBRC 112829</strain>
    </source>
</reference>
<dbReference type="Proteomes" id="UP001428290">
    <property type="component" value="Unassembled WGS sequence"/>
</dbReference>
<evidence type="ECO:0008006" key="3">
    <source>
        <dbReference type="Google" id="ProtNLM"/>
    </source>
</evidence>
<name>A0ABP9WYB4_9CHLR</name>
<evidence type="ECO:0000313" key="1">
    <source>
        <dbReference type="EMBL" id="GAA5528049.1"/>
    </source>
</evidence>
<proteinExistence type="predicted"/>